<accession>A0A8T2QS88</accession>
<dbReference type="InterPro" id="IPR036576">
    <property type="entry name" value="WRKY_dom_sf"/>
</dbReference>
<dbReference type="InterPro" id="IPR044810">
    <property type="entry name" value="WRKY_plant"/>
</dbReference>
<name>A0A8T2QS88_CERRI</name>
<dbReference type="PANTHER" id="PTHR31221">
    <property type="entry name" value="WRKY TRANSCRIPTION FACTOR PROTEIN 1-RELATED"/>
    <property type="match status" value="1"/>
</dbReference>
<keyword evidence="8" id="KW-1185">Reference proteome</keyword>
<proteinExistence type="predicted"/>
<dbReference type="SUPFAM" id="SSF118290">
    <property type="entry name" value="WRKY DNA-binding domain"/>
    <property type="match status" value="1"/>
</dbReference>
<dbReference type="Proteomes" id="UP000825935">
    <property type="component" value="Chromosome 33"/>
</dbReference>
<sequence>MDMPSFQNDDPSNLFNNLNSSLDDEEAILLQKFNLSNRDLIFPRAEYSGPGCCMPCAKRGDLGTDRGDIYHILDAISRAGGLSELIGCSRSALQDLHCLCELRNASQILLSHLSETTAFHSCSHSVYNKKGCSRTCATICSPETDAELTQVRDDKLLNGQDRMRSSEGLWSILVHSAGEQPHVQALNRWIGPTIGDIESALERIPQTSATRLFAKDMRVQESYIDSQTQSNNVSNKDTVSAVEKHSNQTPASNDLALSAVSSWRPLQTVGSDVMEPRYKVVLKVEKQYVVSSDGYKWRKYGKKCIKGNPYSRSYYKCRYARCNAKKQVEMCGEGMVQITYDGLHLHCR</sequence>
<dbReference type="PROSITE" id="PS50811">
    <property type="entry name" value="WRKY"/>
    <property type="match status" value="1"/>
</dbReference>
<keyword evidence="2" id="KW-0805">Transcription regulation</keyword>
<evidence type="ECO:0000256" key="1">
    <source>
        <dbReference type="ARBA" id="ARBA00004123"/>
    </source>
</evidence>
<dbReference type="GO" id="GO:0043565">
    <property type="term" value="F:sequence-specific DNA binding"/>
    <property type="evidence" value="ECO:0007669"/>
    <property type="project" value="InterPro"/>
</dbReference>
<evidence type="ECO:0000313" key="8">
    <source>
        <dbReference type="Proteomes" id="UP000825935"/>
    </source>
</evidence>
<comment type="caution">
    <text evidence="7">The sequence shown here is derived from an EMBL/GenBank/DDBJ whole genome shotgun (WGS) entry which is preliminary data.</text>
</comment>
<comment type="subcellular location">
    <subcellularLocation>
        <location evidence="1">Nucleus</location>
    </subcellularLocation>
</comment>
<dbReference type="OrthoDB" id="652816at2759"/>
<dbReference type="SMART" id="SM00774">
    <property type="entry name" value="WRKY"/>
    <property type="match status" value="1"/>
</dbReference>
<evidence type="ECO:0000256" key="4">
    <source>
        <dbReference type="ARBA" id="ARBA00023163"/>
    </source>
</evidence>
<protein>
    <recommendedName>
        <fullName evidence="6">WRKY domain-containing protein</fullName>
    </recommendedName>
</protein>
<keyword evidence="4" id="KW-0804">Transcription</keyword>
<evidence type="ECO:0000256" key="2">
    <source>
        <dbReference type="ARBA" id="ARBA00023015"/>
    </source>
</evidence>
<dbReference type="GO" id="GO:0005634">
    <property type="term" value="C:nucleus"/>
    <property type="evidence" value="ECO:0007669"/>
    <property type="project" value="UniProtKB-SubCell"/>
</dbReference>
<evidence type="ECO:0000256" key="5">
    <source>
        <dbReference type="ARBA" id="ARBA00023242"/>
    </source>
</evidence>
<dbReference type="AlphaFoldDB" id="A0A8T2QS88"/>
<evidence type="ECO:0000256" key="3">
    <source>
        <dbReference type="ARBA" id="ARBA00023125"/>
    </source>
</evidence>
<organism evidence="7 8">
    <name type="scientific">Ceratopteris richardii</name>
    <name type="common">Triangle waterfern</name>
    <dbReference type="NCBI Taxonomy" id="49495"/>
    <lineage>
        <taxon>Eukaryota</taxon>
        <taxon>Viridiplantae</taxon>
        <taxon>Streptophyta</taxon>
        <taxon>Embryophyta</taxon>
        <taxon>Tracheophyta</taxon>
        <taxon>Polypodiopsida</taxon>
        <taxon>Polypodiidae</taxon>
        <taxon>Polypodiales</taxon>
        <taxon>Pteridineae</taxon>
        <taxon>Pteridaceae</taxon>
        <taxon>Parkerioideae</taxon>
        <taxon>Ceratopteris</taxon>
    </lineage>
</organism>
<feature type="domain" description="WRKY" evidence="6">
    <location>
        <begin position="286"/>
        <end position="348"/>
    </location>
</feature>
<dbReference type="InterPro" id="IPR003657">
    <property type="entry name" value="WRKY_dom"/>
</dbReference>
<keyword evidence="5" id="KW-0539">Nucleus</keyword>
<dbReference type="GO" id="GO:0003700">
    <property type="term" value="F:DNA-binding transcription factor activity"/>
    <property type="evidence" value="ECO:0007669"/>
    <property type="project" value="InterPro"/>
</dbReference>
<gene>
    <name evidence="7" type="ORF">KP509_33G064400</name>
</gene>
<dbReference type="EMBL" id="CM035438">
    <property type="protein sequence ID" value="KAH7286221.1"/>
    <property type="molecule type" value="Genomic_DNA"/>
</dbReference>
<evidence type="ECO:0000313" key="7">
    <source>
        <dbReference type="EMBL" id="KAH7286221.1"/>
    </source>
</evidence>
<dbReference type="Pfam" id="PF03106">
    <property type="entry name" value="WRKY"/>
    <property type="match status" value="1"/>
</dbReference>
<dbReference type="PANTHER" id="PTHR31221:SF42">
    <property type="entry name" value="WRKY TRANSCRIPTION FACTOR 49-RELATED"/>
    <property type="match status" value="1"/>
</dbReference>
<keyword evidence="3" id="KW-0238">DNA-binding</keyword>
<dbReference type="Gene3D" id="2.20.25.80">
    <property type="entry name" value="WRKY domain"/>
    <property type="match status" value="1"/>
</dbReference>
<reference evidence="7" key="1">
    <citation type="submission" date="2021-08" db="EMBL/GenBank/DDBJ databases">
        <title>WGS assembly of Ceratopteris richardii.</title>
        <authorList>
            <person name="Marchant D.B."/>
            <person name="Chen G."/>
            <person name="Jenkins J."/>
            <person name="Shu S."/>
            <person name="Leebens-Mack J."/>
            <person name="Grimwood J."/>
            <person name="Schmutz J."/>
            <person name="Soltis P."/>
            <person name="Soltis D."/>
            <person name="Chen Z.-H."/>
        </authorList>
    </citation>
    <scope>NUCLEOTIDE SEQUENCE</scope>
    <source>
        <strain evidence="7">Whitten #5841</strain>
        <tissue evidence="7">Leaf</tissue>
    </source>
</reference>
<evidence type="ECO:0000259" key="6">
    <source>
        <dbReference type="PROSITE" id="PS50811"/>
    </source>
</evidence>